<evidence type="ECO:0000256" key="3">
    <source>
        <dbReference type="ARBA" id="ARBA00004496"/>
    </source>
</evidence>
<comment type="pathway">
    <text evidence="4 16">Cofactor biosynthesis; coenzyme A biosynthesis; CoA from (R)-pantothenate: step 1/5.</text>
</comment>
<dbReference type="OrthoDB" id="9804707at2"/>
<feature type="binding site" evidence="16">
    <location>
        <begin position="6"/>
        <end position="13"/>
    </location>
    <ligand>
        <name>ATP</name>
        <dbReference type="ChEBI" id="CHEBI:30616"/>
    </ligand>
</feature>
<evidence type="ECO:0000256" key="11">
    <source>
        <dbReference type="ARBA" id="ARBA00022840"/>
    </source>
</evidence>
<evidence type="ECO:0000256" key="13">
    <source>
        <dbReference type="ARBA" id="ARBA00022993"/>
    </source>
</evidence>
<feature type="binding site" evidence="16">
    <location>
        <begin position="91"/>
        <end position="94"/>
    </location>
    <ligand>
        <name>substrate</name>
    </ligand>
</feature>
<reference evidence="17 18" key="1">
    <citation type="journal article" date="2012" name="Stand. Genomic Sci.">
        <title>Genome sequence of the orange-pigmented seawater bacterium Owenweeksia hongkongensis type strain (UST20020801(T)).</title>
        <authorList>
            <person name="Riedel T."/>
            <person name="Held B."/>
            <person name="Nolan M."/>
            <person name="Lucas S."/>
            <person name="Lapidus A."/>
            <person name="Tice H."/>
            <person name="Del Rio T.G."/>
            <person name="Cheng J.F."/>
            <person name="Han C."/>
            <person name="Tapia R."/>
            <person name="Goodwin L.A."/>
            <person name="Pitluck S."/>
            <person name="Liolios K."/>
            <person name="Mavromatis K."/>
            <person name="Pagani I."/>
            <person name="Ivanova N."/>
            <person name="Mikhailova N."/>
            <person name="Pati A."/>
            <person name="Chen A."/>
            <person name="Palaniappan K."/>
            <person name="Rohde M."/>
            <person name="Tindall B.J."/>
            <person name="Detter J.C."/>
            <person name="Goker M."/>
            <person name="Woyke T."/>
            <person name="Bristow J."/>
            <person name="Eisen J.A."/>
            <person name="Markowitz V."/>
            <person name="Hugenholtz P."/>
            <person name="Klenk H.P."/>
            <person name="Kyrpides N.C."/>
        </authorList>
    </citation>
    <scope>NUCLEOTIDE SEQUENCE</scope>
    <source>
        <strain evidence="18">DSM 17368 / JCM 12287 / NRRL B-23963</strain>
    </source>
</reference>
<dbReference type="PATRIC" id="fig|926562.3.peg.81"/>
<evidence type="ECO:0000256" key="6">
    <source>
        <dbReference type="ARBA" id="ARBA00012102"/>
    </source>
</evidence>
<comment type="subunit">
    <text evidence="5 16">Homodimer.</text>
</comment>
<dbReference type="CDD" id="cd24015">
    <property type="entry name" value="ASKHA_NBD_PanK-III"/>
    <property type="match status" value="1"/>
</dbReference>
<keyword evidence="8 16" id="KW-0808">Transferase</keyword>
<feature type="binding site" evidence="16">
    <location>
        <position position="114"/>
    </location>
    <ligand>
        <name>K(+)</name>
        <dbReference type="ChEBI" id="CHEBI:29103"/>
    </ligand>
</feature>
<evidence type="ECO:0000256" key="9">
    <source>
        <dbReference type="ARBA" id="ARBA00022741"/>
    </source>
</evidence>
<dbReference type="Pfam" id="PF03309">
    <property type="entry name" value="Pan_kinase"/>
    <property type="match status" value="1"/>
</dbReference>
<evidence type="ECO:0000256" key="7">
    <source>
        <dbReference type="ARBA" id="ARBA00022490"/>
    </source>
</evidence>
<evidence type="ECO:0000256" key="12">
    <source>
        <dbReference type="ARBA" id="ARBA00022958"/>
    </source>
</evidence>
<evidence type="ECO:0000313" key="17">
    <source>
        <dbReference type="EMBL" id="AEV31102.1"/>
    </source>
</evidence>
<dbReference type="GO" id="GO:0005524">
    <property type="term" value="F:ATP binding"/>
    <property type="evidence" value="ECO:0007669"/>
    <property type="project" value="UniProtKB-UniRule"/>
</dbReference>
<keyword evidence="13 16" id="KW-0173">Coenzyme A biosynthesis</keyword>
<evidence type="ECO:0000256" key="14">
    <source>
        <dbReference type="ARBA" id="ARBA00038036"/>
    </source>
</evidence>
<organism evidence="17 18">
    <name type="scientific">Owenweeksia hongkongensis (strain DSM 17368 / CIP 108786 / JCM 12287 / NRRL B-23963 / UST20020801)</name>
    <dbReference type="NCBI Taxonomy" id="926562"/>
    <lineage>
        <taxon>Bacteria</taxon>
        <taxon>Pseudomonadati</taxon>
        <taxon>Bacteroidota</taxon>
        <taxon>Flavobacteriia</taxon>
        <taxon>Flavobacteriales</taxon>
        <taxon>Owenweeksiaceae</taxon>
        <taxon>Owenweeksia</taxon>
    </lineage>
</organism>
<evidence type="ECO:0000256" key="15">
    <source>
        <dbReference type="ARBA" id="ARBA00040883"/>
    </source>
</evidence>
<dbReference type="EMBL" id="CP003156">
    <property type="protein sequence ID" value="AEV31102.1"/>
    <property type="molecule type" value="Genomic_DNA"/>
</dbReference>
<dbReference type="GO" id="GO:0015937">
    <property type="term" value="P:coenzyme A biosynthetic process"/>
    <property type="evidence" value="ECO:0007669"/>
    <property type="project" value="UniProtKB-UniRule"/>
</dbReference>
<comment type="catalytic activity">
    <reaction evidence="1 16">
        <text>(R)-pantothenate + ATP = (R)-4'-phosphopantothenate + ADP + H(+)</text>
        <dbReference type="Rhea" id="RHEA:16373"/>
        <dbReference type="ChEBI" id="CHEBI:10986"/>
        <dbReference type="ChEBI" id="CHEBI:15378"/>
        <dbReference type="ChEBI" id="CHEBI:29032"/>
        <dbReference type="ChEBI" id="CHEBI:30616"/>
        <dbReference type="ChEBI" id="CHEBI:456216"/>
        <dbReference type="EC" id="2.7.1.33"/>
    </reaction>
</comment>
<dbReference type="PANTHER" id="PTHR34265">
    <property type="entry name" value="TYPE III PANTOTHENATE KINASE"/>
    <property type="match status" value="1"/>
</dbReference>
<evidence type="ECO:0000313" key="18">
    <source>
        <dbReference type="Proteomes" id="UP000005631"/>
    </source>
</evidence>
<dbReference type="SUPFAM" id="SSF53067">
    <property type="entry name" value="Actin-like ATPase domain"/>
    <property type="match status" value="2"/>
</dbReference>
<comment type="cofactor">
    <cofactor evidence="2">
        <name>K(+)</name>
        <dbReference type="ChEBI" id="CHEBI:29103"/>
    </cofactor>
</comment>
<evidence type="ECO:0000256" key="4">
    <source>
        <dbReference type="ARBA" id="ARBA00005225"/>
    </source>
</evidence>
<evidence type="ECO:0000256" key="10">
    <source>
        <dbReference type="ARBA" id="ARBA00022777"/>
    </source>
</evidence>
<dbReference type="PANTHER" id="PTHR34265:SF1">
    <property type="entry name" value="TYPE III PANTOTHENATE KINASE"/>
    <property type="match status" value="1"/>
</dbReference>
<accession>G8R5V4</accession>
<keyword evidence="11 16" id="KW-0067">ATP-binding</keyword>
<evidence type="ECO:0000256" key="16">
    <source>
        <dbReference type="HAMAP-Rule" id="MF_01274"/>
    </source>
</evidence>
<evidence type="ECO:0000256" key="1">
    <source>
        <dbReference type="ARBA" id="ARBA00001206"/>
    </source>
</evidence>
<dbReference type="InterPro" id="IPR043129">
    <property type="entry name" value="ATPase_NBD"/>
</dbReference>
<dbReference type="GO" id="GO:0046872">
    <property type="term" value="F:metal ion binding"/>
    <property type="evidence" value="ECO:0007669"/>
    <property type="project" value="UniProtKB-KW"/>
</dbReference>
<dbReference type="RefSeq" id="WP_014200463.1">
    <property type="nucleotide sequence ID" value="NC_016599.1"/>
</dbReference>
<dbReference type="NCBIfam" id="NF009853">
    <property type="entry name" value="PRK13320.1-5"/>
    <property type="match status" value="1"/>
</dbReference>
<dbReference type="Proteomes" id="UP000005631">
    <property type="component" value="Chromosome"/>
</dbReference>
<dbReference type="Gene3D" id="3.30.420.40">
    <property type="match status" value="2"/>
</dbReference>
<evidence type="ECO:0000256" key="8">
    <source>
        <dbReference type="ARBA" id="ARBA00022679"/>
    </source>
</evidence>
<dbReference type="KEGG" id="oho:Oweho_0080"/>
<dbReference type="HOGENOM" id="CLU_066627_2_0_10"/>
<keyword evidence="18" id="KW-1185">Reference proteome</keyword>
<feature type="binding site" evidence="16">
    <location>
        <position position="84"/>
    </location>
    <ligand>
        <name>substrate</name>
    </ligand>
</feature>
<keyword evidence="7 16" id="KW-0963">Cytoplasm</keyword>
<keyword evidence="9 16" id="KW-0547">Nucleotide-binding</keyword>
<proteinExistence type="inferred from homology"/>
<keyword evidence="10 16" id="KW-0418">Kinase</keyword>
<comment type="subcellular location">
    <subcellularLocation>
        <location evidence="3 16">Cytoplasm</location>
    </subcellularLocation>
</comment>
<feature type="binding site" evidence="16">
    <location>
        <position position="117"/>
    </location>
    <ligand>
        <name>ATP</name>
        <dbReference type="ChEBI" id="CHEBI:30616"/>
    </ligand>
</feature>
<comment type="function">
    <text evidence="16">Catalyzes the phosphorylation of pantothenate (Pan), the first step in CoA biosynthesis.</text>
</comment>
<comment type="similarity">
    <text evidence="14 16">Belongs to the type III pantothenate kinase family.</text>
</comment>
<gene>
    <name evidence="16" type="primary">coaX</name>
    <name evidence="17" type="ordered locus">Oweho_0080</name>
</gene>
<dbReference type="UniPathway" id="UPA00241">
    <property type="reaction ID" value="UER00352"/>
</dbReference>
<evidence type="ECO:0000256" key="5">
    <source>
        <dbReference type="ARBA" id="ARBA00011738"/>
    </source>
</evidence>
<keyword evidence="16" id="KW-0479">Metal-binding</keyword>
<dbReference type="STRING" id="926562.Oweho_0080"/>
<dbReference type="NCBIfam" id="TIGR00671">
    <property type="entry name" value="baf"/>
    <property type="match status" value="1"/>
</dbReference>
<name>G8R5V4_OWEHD</name>
<dbReference type="AlphaFoldDB" id="G8R5V4"/>
<evidence type="ECO:0000256" key="2">
    <source>
        <dbReference type="ARBA" id="ARBA00001958"/>
    </source>
</evidence>
<dbReference type="HAMAP" id="MF_01274">
    <property type="entry name" value="Pantothen_kinase_3"/>
    <property type="match status" value="1"/>
</dbReference>
<protein>
    <recommendedName>
        <fullName evidence="15 16">Type III pantothenate kinase</fullName>
        <ecNumber evidence="6 16">2.7.1.33</ecNumber>
    </recommendedName>
    <alternativeName>
        <fullName evidence="16">PanK-III</fullName>
    </alternativeName>
    <alternativeName>
        <fullName evidence="16">Pantothenic acid kinase</fullName>
    </alternativeName>
</protein>
<dbReference type="eggNOG" id="COG1521">
    <property type="taxonomic scope" value="Bacteria"/>
</dbReference>
<dbReference type="InterPro" id="IPR004619">
    <property type="entry name" value="Type_III_PanK"/>
</dbReference>
<keyword evidence="12 16" id="KW-0630">Potassium</keyword>
<dbReference type="GO" id="GO:0004594">
    <property type="term" value="F:pantothenate kinase activity"/>
    <property type="evidence" value="ECO:0007669"/>
    <property type="project" value="UniProtKB-UniRule"/>
</dbReference>
<dbReference type="GO" id="GO:0005737">
    <property type="term" value="C:cytoplasm"/>
    <property type="evidence" value="ECO:0007669"/>
    <property type="project" value="UniProtKB-SubCell"/>
</dbReference>
<feature type="active site" description="Proton acceptor" evidence="16">
    <location>
        <position position="93"/>
    </location>
</feature>
<feature type="binding site" evidence="16">
    <location>
        <position position="169"/>
    </location>
    <ligand>
        <name>substrate</name>
    </ligand>
</feature>
<dbReference type="EC" id="2.7.1.33" evidence="6 16"/>
<comment type="cofactor">
    <cofactor evidence="16">
        <name>NH4(+)</name>
        <dbReference type="ChEBI" id="CHEBI:28938"/>
    </cofactor>
    <cofactor evidence="16">
        <name>K(+)</name>
        <dbReference type="ChEBI" id="CHEBI:29103"/>
    </cofactor>
    <text evidence="16">A monovalent cation. Ammonium or potassium.</text>
</comment>
<sequence length="241" mass="26340">MNIIFDEGNTRTKVAWFDSGKLVESRVLNAEYNELEKLLSKFPVQRAIVSSVVGDDLYKALKAMASFPVFQLSHNLRLPYKIGYTTPDTLGLDRIALAAAAASLHSGKNCLVIDAGTCITYDLITENSVYLGGAISPGLQMRFKAVNHFTAKLPLVSEEDYEDLIGASTSSSIASGVVTGIKEEVRGTIQRYEERFPQLITIITGGDAGLFDALLKNSIFAAPEFLLRGLNNILDYHAEML</sequence>